<comment type="subcellular location">
    <subcellularLocation>
        <location evidence="1">Nucleus</location>
    </subcellularLocation>
</comment>
<dbReference type="GO" id="GO:0005634">
    <property type="term" value="C:nucleus"/>
    <property type="evidence" value="ECO:0007669"/>
    <property type="project" value="UniProtKB-SubCell"/>
</dbReference>
<evidence type="ECO:0000256" key="5">
    <source>
        <dbReference type="ARBA" id="ARBA00023163"/>
    </source>
</evidence>
<dbReference type="GO" id="GO:0042796">
    <property type="term" value="P:snRNA transcription by RNA polymerase III"/>
    <property type="evidence" value="ECO:0007669"/>
    <property type="project" value="TreeGrafter"/>
</dbReference>
<dbReference type="GO" id="GO:0003681">
    <property type="term" value="F:bent DNA binding"/>
    <property type="evidence" value="ECO:0007669"/>
    <property type="project" value="TreeGrafter"/>
</dbReference>
<dbReference type="InParanoid" id="A0A0V0QK63"/>
<comment type="caution">
    <text evidence="8">The sequence shown here is derived from an EMBL/GenBank/DDBJ whole genome shotgun (WGS) entry which is preliminary data.</text>
</comment>
<dbReference type="GO" id="GO:0001046">
    <property type="term" value="F:core promoter sequence-specific DNA binding"/>
    <property type="evidence" value="ECO:0007669"/>
    <property type="project" value="TreeGrafter"/>
</dbReference>
<evidence type="ECO:0000256" key="2">
    <source>
        <dbReference type="ARBA" id="ARBA00010410"/>
    </source>
</evidence>
<evidence type="ECO:0000256" key="4">
    <source>
        <dbReference type="ARBA" id="ARBA00023125"/>
    </source>
</evidence>
<comment type="similarity">
    <text evidence="2">Belongs to the SNAPC3/SRD2 family.</text>
</comment>
<dbReference type="GO" id="GO:0000978">
    <property type="term" value="F:RNA polymerase II cis-regulatory region sequence-specific DNA binding"/>
    <property type="evidence" value="ECO:0007669"/>
    <property type="project" value="TreeGrafter"/>
</dbReference>
<dbReference type="Proteomes" id="UP000054937">
    <property type="component" value="Unassembled WGS sequence"/>
</dbReference>
<sequence>MENQEEEIKAVDIIQYKLNFKKEIQNFNSELDTYDLIKKENEYDIDDIQSLYGKQALETYLNELPDDKSLQQIVNNKSDQDKQLYLKEFQNQKNLKFINKAQQNLTEIKPESLNIHYAITQINPPKFQQENIIQEQKMKSLESYKVKLQNDKPIIYEKNQLKNQINQDISQLNESNILFQVSVYRSIDGQKDKEFLMHDQQSLFELKQLIGCIAEDTNQNQNQNNGSFFFIEEVFYNDNSHIDNVDMSCEFLEKQKMFFNQQKAKQQQQMERDEDQFIYEDSDIEVIQNNNDGQQNLINGEIEYQQKDMQVIKLIDLKIIFGKPYVYRHFSQCDHMIVFSDMWFWISVVRRSAFDASSLFRHRKTFITEKNLMLSKEEEAIIKKYQEYRQTIDKEQTSLSEDDADIYSQG</sequence>
<dbReference type="AlphaFoldDB" id="A0A0V0QK63"/>
<evidence type="ECO:0000313" key="8">
    <source>
        <dbReference type="EMBL" id="KRX02536.1"/>
    </source>
</evidence>
<keyword evidence="9" id="KW-1185">Reference proteome</keyword>
<keyword evidence="5" id="KW-0804">Transcription</keyword>
<organism evidence="8 9">
    <name type="scientific">Pseudocohnilembus persalinus</name>
    <name type="common">Ciliate</name>
    <dbReference type="NCBI Taxonomy" id="266149"/>
    <lineage>
        <taxon>Eukaryota</taxon>
        <taxon>Sar</taxon>
        <taxon>Alveolata</taxon>
        <taxon>Ciliophora</taxon>
        <taxon>Intramacronucleata</taxon>
        <taxon>Oligohymenophorea</taxon>
        <taxon>Scuticociliatia</taxon>
        <taxon>Philasterida</taxon>
        <taxon>Pseudocohnilembidae</taxon>
        <taxon>Pseudocohnilembus</taxon>
    </lineage>
</organism>
<gene>
    <name evidence="8" type="ORF">PPERSA_11876</name>
</gene>
<keyword evidence="3" id="KW-0805">Transcription regulation</keyword>
<dbReference type="EMBL" id="LDAU01000154">
    <property type="protein sequence ID" value="KRX02536.1"/>
    <property type="molecule type" value="Genomic_DNA"/>
</dbReference>
<keyword evidence="6" id="KW-0539">Nucleus</keyword>
<dbReference type="Pfam" id="PF12251">
    <property type="entry name" value="SNAPC3"/>
    <property type="match status" value="1"/>
</dbReference>
<dbReference type="InterPro" id="IPR022042">
    <property type="entry name" value="snRNA-activating_su3"/>
</dbReference>
<proteinExistence type="inferred from homology"/>
<dbReference type="GO" id="GO:0019185">
    <property type="term" value="C:snRNA-activating protein complex"/>
    <property type="evidence" value="ECO:0007669"/>
    <property type="project" value="TreeGrafter"/>
</dbReference>
<name>A0A0V0QK63_PSEPJ</name>
<reference evidence="8 9" key="1">
    <citation type="journal article" date="2015" name="Sci. Rep.">
        <title>Genome of the facultative scuticociliatosis pathogen Pseudocohnilembus persalinus provides insight into its virulence through horizontal gene transfer.</title>
        <authorList>
            <person name="Xiong J."/>
            <person name="Wang G."/>
            <person name="Cheng J."/>
            <person name="Tian M."/>
            <person name="Pan X."/>
            <person name="Warren A."/>
            <person name="Jiang C."/>
            <person name="Yuan D."/>
            <person name="Miao W."/>
        </authorList>
    </citation>
    <scope>NUCLEOTIDE SEQUENCE [LARGE SCALE GENOMIC DNA]</scope>
    <source>
        <strain evidence="8">36N120E</strain>
    </source>
</reference>
<dbReference type="GO" id="GO:0001006">
    <property type="term" value="F:RNA polymerase III type 3 promoter sequence-specific DNA binding"/>
    <property type="evidence" value="ECO:0007669"/>
    <property type="project" value="TreeGrafter"/>
</dbReference>
<evidence type="ECO:0000256" key="7">
    <source>
        <dbReference type="SAM" id="Coils"/>
    </source>
</evidence>
<accession>A0A0V0QK63</accession>
<evidence type="ECO:0000313" key="9">
    <source>
        <dbReference type="Proteomes" id="UP000054937"/>
    </source>
</evidence>
<dbReference type="OrthoDB" id="46583at2759"/>
<protein>
    <submittedName>
        <fullName evidence="8">Uncharacterized protein</fullName>
    </submittedName>
</protein>
<dbReference type="GO" id="GO:0042795">
    <property type="term" value="P:snRNA transcription by RNA polymerase II"/>
    <property type="evidence" value="ECO:0007669"/>
    <property type="project" value="TreeGrafter"/>
</dbReference>
<dbReference type="PANTHER" id="PTHR13421:SF16">
    <property type="entry name" value="SNRNA-ACTIVATING PROTEIN COMPLEX SUBUNIT 3"/>
    <property type="match status" value="1"/>
</dbReference>
<keyword evidence="4" id="KW-0238">DNA-binding</keyword>
<keyword evidence="7" id="KW-0175">Coiled coil</keyword>
<dbReference type="OMA" id="QTHINWK"/>
<dbReference type="PANTHER" id="PTHR13421">
    <property type="entry name" value="SNRNA-ACTIVATING PROTEIN COMPLEX SUBUNIT 3"/>
    <property type="match status" value="1"/>
</dbReference>
<evidence type="ECO:0000256" key="1">
    <source>
        <dbReference type="ARBA" id="ARBA00004123"/>
    </source>
</evidence>
<evidence type="ECO:0000256" key="6">
    <source>
        <dbReference type="ARBA" id="ARBA00023242"/>
    </source>
</evidence>
<evidence type="ECO:0000256" key="3">
    <source>
        <dbReference type="ARBA" id="ARBA00023015"/>
    </source>
</evidence>
<feature type="coiled-coil region" evidence="7">
    <location>
        <begin position="249"/>
        <end position="276"/>
    </location>
</feature>